<feature type="compositionally biased region" description="Low complexity" evidence="1">
    <location>
        <begin position="247"/>
        <end position="266"/>
    </location>
</feature>
<feature type="region of interest" description="Disordered" evidence="1">
    <location>
        <begin position="31"/>
        <end position="215"/>
    </location>
</feature>
<keyword evidence="4" id="KW-1185">Reference proteome</keyword>
<dbReference type="AlphaFoldDB" id="H5X0C1"/>
<gene>
    <name evidence="3" type="ORF">SacmaDRAFT_0271</name>
</gene>
<dbReference type="Proteomes" id="UP000004926">
    <property type="component" value="Chromosome"/>
</dbReference>
<feature type="transmembrane region" description="Helical" evidence="2">
    <location>
        <begin position="219"/>
        <end position="240"/>
    </location>
</feature>
<evidence type="ECO:0000256" key="2">
    <source>
        <dbReference type="SAM" id="Phobius"/>
    </source>
</evidence>
<dbReference type="EMBL" id="CM001439">
    <property type="protein sequence ID" value="EHR48581.1"/>
    <property type="molecule type" value="Genomic_DNA"/>
</dbReference>
<keyword evidence="2" id="KW-0812">Transmembrane</keyword>
<dbReference type="OrthoDB" id="3692386at2"/>
<dbReference type="STRING" id="882083.SacmaDRAFT_0271"/>
<dbReference type="eggNOG" id="ENOG50341WV">
    <property type="taxonomic scope" value="Bacteria"/>
</dbReference>
<feature type="compositionally biased region" description="Low complexity" evidence="1">
    <location>
        <begin position="161"/>
        <end position="172"/>
    </location>
</feature>
<dbReference type="RefSeq" id="WP_009151972.1">
    <property type="nucleotide sequence ID" value="NZ_CM001439.1"/>
</dbReference>
<organism evidence="3 4">
    <name type="scientific">Saccharomonospora marina XMU15</name>
    <dbReference type="NCBI Taxonomy" id="882083"/>
    <lineage>
        <taxon>Bacteria</taxon>
        <taxon>Bacillati</taxon>
        <taxon>Actinomycetota</taxon>
        <taxon>Actinomycetes</taxon>
        <taxon>Pseudonocardiales</taxon>
        <taxon>Pseudonocardiaceae</taxon>
        <taxon>Saccharomonospora</taxon>
    </lineage>
</organism>
<protein>
    <recommendedName>
        <fullName evidence="5">Flagellar basal body-associated protein FliL</fullName>
    </recommendedName>
</protein>
<evidence type="ECO:0000313" key="4">
    <source>
        <dbReference type="Proteomes" id="UP000004926"/>
    </source>
</evidence>
<feature type="compositionally biased region" description="Basic and acidic residues" evidence="1">
    <location>
        <begin position="276"/>
        <end position="285"/>
    </location>
</feature>
<feature type="compositionally biased region" description="Low complexity" evidence="1">
    <location>
        <begin position="105"/>
        <end position="128"/>
    </location>
</feature>
<keyword evidence="2" id="KW-1133">Transmembrane helix</keyword>
<reference evidence="3 4" key="1">
    <citation type="journal article" date="2012" name="Stand. Genomic Sci.">
        <title>Genome sequence of the ocean sediment bacterium Saccharomonospora marina type strain (XMU15(T)).</title>
        <authorList>
            <person name="Klenk H.P."/>
            <person name="Lu M."/>
            <person name="Lucas S."/>
            <person name="Lapidus A."/>
            <person name="Copeland A."/>
            <person name="Pitluck S."/>
            <person name="Goodwin L.A."/>
            <person name="Han C."/>
            <person name="Tapia R."/>
            <person name="Brambilla E.M."/>
            <person name="Potter G."/>
            <person name="Land M."/>
            <person name="Ivanova N."/>
            <person name="Rohde M."/>
            <person name="Goker M."/>
            <person name="Detter J.C."/>
            <person name="Li W.J."/>
            <person name="Kyrpides N.C."/>
            <person name="Woyke T."/>
        </authorList>
    </citation>
    <scope>NUCLEOTIDE SEQUENCE [LARGE SCALE GENOMIC DNA]</scope>
    <source>
        <strain evidence="3 4">XMU15</strain>
    </source>
</reference>
<feature type="compositionally biased region" description="Polar residues" evidence="1">
    <location>
        <begin position="81"/>
        <end position="104"/>
    </location>
</feature>
<accession>H5X0C1</accession>
<name>H5X0C1_9PSEU</name>
<proteinExistence type="predicted"/>
<evidence type="ECO:0000313" key="3">
    <source>
        <dbReference type="EMBL" id="EHR48581.1"/>
    </source>
</evidence>
<keyword evidence="2" id="KW-0472">Membrane</keyword>
<evidence type="ECO:0008006" key="5">
    <source>
        <dbReference type="Google" id="ProtNLM"/>
    </source>
</evidence>
<evidence type="ECO:0000256" key="1">
    <source>
        <dbReference type="SAM" id="MobiDB-lite"/>
    </source>
</evidence>
<feature type="compositionally biased region" description="Low complexity" evidence="1">
    <location>
        <begin position="39"/>
        <end position="79"/>
    </location>
</feature>
<dbReference type="HOGENOM" id="CLU_052972_0_0_11"/>
<sequence>MSWQEELRKLDEELASGRLSADDYRVRRDQVLSSAVSQGEDPAAAPEGQAQPAQQPPQGGQQEQGQQSQQQGEQQDAGPTADSTQVISPVNAPADSSSERTQAVPQWQTQQPQYQQPQQYQHPPQQQPGMYSPAAGFQQPGPASPAGGFQQQPVSPAAGFQQPQGPQQPQQPWNAPEQDQSPPWGGEFPPIAPSGSAQWTAQGPEGFDEGSGGGGKGKIFAIIGAVVVLAGIAVGAFLLWGQPDNKAAPQEQSTSQQQPTSSQAEPDPLPVGDVPGKAEDHSDVKDFSHVPDLSYLNSEELQAYERTSPGEAKFAVHHLDNGNIALVLLTQVGDTAAAEEEVRSLADIQVNNGAEEVTENVPSGVLVTGYEPNGDGRSQWRAHYLSGDVLVRVEVSSEQGLDSARADFDEVLDAQTRALSADG</sequence>
<feature type="region of interest" description="Disordered" evidence="1">
    <location>
        <begin position="246"/>
        <end position="285"/>
    </location>
</feature>